<keyword evidence="4" id="KW-0945">Host-virus interaction</keyword>
<dbReference type="GO" id="GO:0044423">
    <property type="term" value="C:virion component"/>
    <property type="evidence" value="ECO:0007669"/>
    <property type="project" value="UniProtKB-KW"/>
</dbReference>
<dbReference type="InterPro" id="IPR053711">
    <property type="entry name" value="Lentiviral_Vpx_assoc_factor"/>
</dbReference>
<comment type="subcellular location">
    <subcellularLocation>
        <location evidence="1">Host nucleus</location>
    </subcellularLocation>
    <subcellularLocation>
        <location evidence="2">Virion</location>
    </subcellularLocation>
</comment>
<evidence type="ECO:0000313" key="7">
    <source>
        <dbReference type="EMBL" id="ALX35371.1"/>
    </source>
</evidence>
<dbReference type="Pfam" id="PF00522">
    <property type="entry name" value="VPR"/>
    <property type="match status" value="1"/>
</dbReference>
<feature type="region of interest" description="Disordered" evidence="6">
    <location>
        <begin position="93"/>
        <end position="112"/>
    </location>
</feature>
<dbReference type="EMBL" id="KU168287">
    <property type="protein sequence ID" value="ALX35371.1"/>
    <property type="molecule type" value="Genomic_RNA"/>
</dbReference>
<dbReference type="GO" id="GO:0019058">
    <property type="term" value="P:viral life cycle"/>
    <property type="evidence" value="ECO:0007669"/>
    <property type="project" value="InterPro"/>
</dbReference>
<feature type="compositionally biased region" description="Pro residues" evidence="6">
    <location>
        <begin position="101"/>
        <end position="112"/>
    </location>
</feature>
<accession>A0A0U4ESP4</accession>
<proteinExistence type="predicted"/>
<dbReference type="Proteomes" id="UP000258096">
    <property type="component" value="Segment"/>
</dbReference>
<evidence type="ECO:0000256" key="3">
    <source>
        <dbReference type="ARBA" id="ARBA00022562"/>
    </source>
</evidence>
<dbReference type="Gene3D" id="1.20.5.4730">
    <property type="match status" value="1"/>
</dbReference>
<keyword evidence="3" id="KW-1048">Host nucleus</keyword>
<evidence type="ECO:0000256" key="4">
    <source>
        <dbReference type="ARBA" id="ARBA00022581"/>
    </source>
</evidence>
<evidence type="ECO:0000313" key="8">
    <source>
        <dbReference type="Proteomes" id="UP000258096"/>
    </source>
</evidence>
<name>A0A0U4ESP4_9HIV2</name>
<organism evidence="7 8">
    <name type="scientific">Human immunodeficiency virus 2</name>
    <dbReference type="NCBI Taxonomy" id="11709"/>
    <lineage>
        <taxon>Viruses</taxon>
        <taxon>Riboviria</taxon>
        <taxon>Pararnavirae</taxon>
        <taxon>Artverviricota</taxon>
        <taxon>Revtraviricetes</taxon>
        <taxon>Ortervirales</taxon>
        <taxon>Retroviridae</taxon>
        <taxon>Orthoretrovirinae</taxon>
        <taxon>Lentivirus</taxon>
        <taxon>Lentivirus humimdef2</taxon>
    </lineage>
</organism>
<evidence type="ECO:0000256" key="6">
    <source>
        <dbReference type="SAM" id="MobiDB-lite"/>
    </source>
</evidence>
<dbReference type="InterPro" id="IPR000012">
    <property type="entry name" value="RetroV_VpR/X"/>
</dbReference>
<keyword evidence="5" id="KW-0946">Virion</keyword>
<sequence>MADPRETVPPGNSGEETIAEAFAWLDRTIEALNREAVNHLPRELIFQVWQRSWRYWHDEQGMSTSYTKYRYLCIIQKAMYIHVQRGCKCLGRGHGPGGWRPGPPPPPPPGLV</sequence>
<organismHost>
    <name type="scientific">Homo sapiens</name>
    <name type="common">Human</name>
    <dbReference type="NCBI Taxonomy" id="9606"/>
</organismHost>
<evidence type="ECO:0000256" key="2">
    <source>
        <dbReference type="ARBA" id="ARBA00004328"/>
    </source>
</evidence>
<dbReference type="GO" id="GO:0042025">
    <property type="term" value="C:host cell nucleus"/>
    <property type="evidence" value="ECO:0007669"/>
    <property type="project" value="UniProtKB-SubCell"/>
</dbReference>
<evidence type="ECO:0000256" key="1">
    <source>
        <dbReference type="ARBA" id="ARBA00004147"/>
    </source>
</evidence>
<protein>
    <submittedName>
        <fullName evidence="7">Vpx</fullName>
    </submittedName>
</protein>
<evidence type="ECO:0000256" key="5">
    <source>
        <dbReference type="ARBA" id="ARBA00022844"/>
    </source>
</evidence>
<reference evidence="7 8" key="1">
    <citation type="journal article" date="2015" name="J. Clin. Microbiol.">
        <title>A PAN-HIV STRATEGY FOR COMPLETE GENOME SEQUENCING.</title>
        <authorList>
            <person name="Berg M.G."/>
            <person name="Yamaguchi J."/>
            <person name="Alessandri-Gradt E."/>
            <person name="Tell R.W."/>
            <person name="Plantier J.C."/>
            <person name="Brennan C.A."/>
        </authorList>
    </citation>
    <scope>NUCLEOTIDE SEQUENCE [LARGE SCALE GENOMIC DNA]</scope>
    <source>
        <strain evidence="7">LA36GomM</strain>
    </source>
</reference>